<evidence type="ECO:0000313" key="3">
    <source>
        <dbReference type="RefSeq" id="XP_029291270.1"/>
    </source>
</evidence>
<dbReference type="InterPro" id="IPR022179">
    <property type="entry name" value="CFAP276"/>
</dbReference>
<dbReference type="AlphaFoldDB" id="A0A6J2Q0R0"/>
<name>A0A6J2Q0R0_COTGO</name>
<reference evidence="3 4" key="1">
    <citation type="submission" date="2025-04" db="UniProtKB">
        <authorList>
            <consortium name="RefSeq"/>
        </authorList>
    </citation>
    <scope>IDENTIFICATION</scope>
</reference>
<feature type="compositionally biased region" description="Basic and acidic residues" evidence="1">
    <location>
        <begin position="1"/>
        <end position="12"/>
    </location>
</feature>
<dbReference type="GeneID" id="115010695"/>
<protein>
    <submittedName>
        <fullName evidence="3 4">Uncharacterized protein C1orf194 homolog</fullName>
    </submittedName>
</protein>
<dbReference type="Pfam" id="PF12494">
    <property type="entry name" value="DUF3695"/>
    <property type="match status" value="1"/>
</dbReference>
<feature type="region of interest" description="Disordered" evidence="1">
    <location>
        <begin position="1"/>
        <end position="24"/>
    </location>
</feature>
<gene>
    <name evidence="3 4" type="primary">c7h1orf194</name>
</gene>
<dbReference type="KEGG" id="cgob:115010695"/>
<accession>A0A6J2Q0R0</accession>
<dbReference type="CTD" id="127003"/>
<organism evidence="2 4">
    <name type="scientific">Cottoperca gobio</name>
    <name type="common">Frogmouth</name>
    <name type="synonym">Aphritis gobio</name>
    <dbReference type="NCBI Taxonomy" id="56716"/>
    <lineage>
        <taxon>Eukaryota</taxon>
        <taxon>Metazoa</taxon>
        <taxon>Chordata</taxon>
        <taxon>Craniata</taxon>
        <taxon>Vertebrata</taxon>
        <taxon>Euteleostomi</taxon>
        <taxon>Actinopterygii</taxon>
        <taxon>Neopterygii</taxon>
        <taxon>Teleostei</taxon>
        <taxon>Neoteleostei</taxon>
        <taxon>Acanthomorphata</taxon>
        <taxon>Eupercaria</taxon>
        <taxon>Perciformes</taxon>
        <taxon>Notothenioidei</taxon>
        <taxon>Bovichtidae</taxon>
        <taxon>Cottoperca</taxon>
    </lineage>
</organism>
<dbReference type="OrthoDB" id="10013535at2759"/>
<keyword evidence="2" id="KW-1185">Reference proteome</keyword>
<evidence type="ECO:0000256" key="1">
    <source>
        <dbReference type="SAM" id="MobiDB-lite"/>
    </source>
</evidence>
<proteinExistence type="predicted"/>
<dbReference type="RefSeq" id="XP_029291270.1">
    <property type="nucleotide sequence ID" value="XM_029435410.1"/>
</dbReference>
<dbReference type="RefSeq" id="XP_029291271.1">
    <property type="nucleotide sequence ID" value="XM_029435411.1"/>
</dbReference>
<dbReference type="Proteomes" id="UP000504630">
    <property type="component" value="Chromosome 7"/>
</dbReference>
<sequence length="113" mass="13678">MMQQRKAYDRPTHLAQTEEPWSRLHETATLASSRRTVMHERQAPNNSLDFHLKSVYDHHKDIFWGKNQTLYQKDTVSEDQRKQEHLKQDMLEKEQEQIRVWVDPQRCSVYSIK</sequence>
<evidence type="ECO:0000313" key="2">
    <source>
        <dbReference type="Proteomes" id="UP000504630"/>
    </source>
</evidence>
<evidence type="ECO:0000313" key="4">
    <source>
        <dbReference type="RefSeq" id="XP_029291271.1"/>
    </source>
</evidence>